<dbReference type="Proteomes" id="UP001234297">
    <property type="component" value="Chromosome 3"/>
</dbReference>
<sequence length="105" mass="12031">MNASDITHAINQSNDQEVHYRIWYQILPFWDQKKKTEAAFVFFVGGVEQQVRQVPSSEIVGRWPQEGCTAPKERCAATAADEARPRLALGGRRMCWPGERRCPVR</sequence>
<proteinExistence type="predicted"/>
<evidence type="ECO:0000313" key="2">
    <source>
        <dbReference type="Proteomes" id="UP001234297"/>
    </source>
</evidence>
<protein>
    <submittedName>
        <fullName evidence="1">Uncharacterized protein</fullName>
    </submittedName>
</protein>
<comment type="caution">
    <text evidence="1">The sequence shown here is derived from an EMBL/GenBank/DDBJ whole genome shotgun (WGS) entry which is preliminary data.</text>
</comment>
<reference evidence="1 2" key="1">
    <citation type="journal article" date="2022" name="Hortic Res">
        <title>A haplotype resolved chromosomal level avocado genome allows analysis of novel avocado genes.</title>
        <authorList>
            <person name="Nath O."/>
            <person name="Fletcher S.J."/>
            <person name="Hayward A."/>
            <person name="Shaw L.M."/>
            <person name="Masouleh A.K."/>
            <person name="Furtado A."/>
            <person name="Henry R.J."/>
            <person name="Mitter N."/>
        </authorList>
    </citation>
    <scope>NUCLEOTIDE SEQUENCE [LARGE SCALE GENOMIC DNA]</scope>
    <source>
        <strain evidence="2">cv. Hass</strain>
    </source>
</reference>
<organism evidence="1 2">
    <name type="scientific">Persea americana</name>
    <name type="common">Avocado</name>
    <dbReference type="NCBI Taxonomy" id="3435"/>
    <lineage>
        <taxon>Eukaryota</taxon>
        <taxon>Viridiplantae</taxon>
        <taxon>Streptophyta</taxon>
        <taxon>Embryophyta</taxon>
        <taxon>Tracheophyta</taxon>
        <taxon>Spermatophyta</taxon>
        <taxon>Magnoliopsida</taxon>
        <taxon>Magnoliidae</taxon>
        <taxon>Laurales</taxon>
        <taxon>Lauraceae</taxon>
        <taxon>Persea</taxon>
    </lineage>
</organism>
<accession>A0ACC2LQN8</accession>
<keyword evidence="2" id="KW-1185">Reference proteome</keyword>
<evidence type="ECO:0000313" key="1">
    <source>
        <dbReference type="EMBL" id="KAJ8635742.1"/>
    </source>
</evidence>
<gene>
    <name evidence="1" type="ORF">MRB53_010009</name>
</gene>
<name>A0ACC2LQN8_PERAE</name>
<dbReference type="EMBL" id="CM056811">
    <property type="protein sequence ID" value="KAJ8635742.1"/>
    <property type="molecule type" value="Genomic_DNA"/>
</dbReference>